<feature type="compositionally biased region" description="Polar residues" evidence="1">
    <location>
        <begin position="192"/>
        <end position="203"/>
    </location>
</feature>
<keyword evidence="4" id="KW-1185">Reference proteome</keyword>
<keyword evidence="2" id="KW-1133">Transmembrane helix</keyword>
<keyword evidence="2" id="KW-0472">Membrane</keyword>
<protein>
    <submittedName>
        <fullName evidence="3">34 kDa antigenic family protein</fullName>
    </submittedName>
</protein>
<organism evidence="3 4">
    <name type="scientific">Amycolatopsis acididurans</name>
    <dbReference type="NCBI Taxonomy" id="2724524"/>
    <lineage>
        <taxon>Bacteria</taxon>
        <taxon>Bacillati</taxon>
        <taxon>Actinomycetota</taxon>
        <taxon>Actinomycetes</taxon>
        <taxon>Pseudonocardiales</taxon>
        <taxon>Pseudonocardiaceae</taxon>
        <taxon>Amycolatopsis</taxon>
    </lineage>
</organism>
<feature type="compositionally biased region" description="Low complexity" evidence="1">
    <location>
        <begin position="212"/>
        <end position="230"/>
    </location>
</feature>
<feature type="compositionally biased region" description="Gly residues" evidence="1">
    <location>
        <begin position="1"/>
        <end position="17"/>
    </location>
</feature>
<gene>
    <name evidence="3" type="ORF">HFP15_41955</name>
</gene>
<proteinExistence type="predicted"/>
<dbReference type="Pfam" id="PF17270">
    <property type="entry name" value="DUF5336"/>
    <property type="match status" value="1"/>
</dbReference>
<keyword evidence="2" id="KW-0812">Transmembrane</keyword>
<dbReference type="RefSeq" id="WP_168524167.1">
    <property type="nucleotide sequence ID" value="NZ_JAAXLS010000101.1"/>
</dbReference>
<accession>A0ABX1JI52</accession>
<dbReference type="InterPro" id="IPR035166">
    <property type="entry name" value="DUF5336"/>
</dbReference>
<dbReference type="Proteomes" id="UP000715441">
    <property type="component" value="Unassembled WGS sequence"/>
</dbReference>
<feature type="region of interest" description="Disordered" evidence="1">
    <location>
        <begin position="163"/>
        <end position="242"/>
    </location>
</feature>
<name>A0ABX1JI52_9PSEU</name>
<feature type="region of interest" description="Disordered" evidence="1">
    <location>
        <begin position="1"/>
        <end position="32"/>
    </location>
</feature>
<reference evidence="3 4" key="1">
    <citation type="submission" date="2020-04" db="EMBL/GenBank/DDBJ databases">
        <title>Novel species.</title>
        <authorList>
            <person name="Teo W.F.A."/>
            <person name="Lipun K."/>
            <person name="Srisuk N."/>
            <person name="Duangmal K."/>
        </authorList>
    </citation>
    <scope>NUCLEOTIDE SEQUENCE [LARGE SCALE GENOMIC DNA]</scope>
    <source>
        <strain evidence="3 4">K13G38</strain>
    </source>
</reference>
<feature type="transmembrane region" description="Helical" evidence="2">
    <location>
        <begin position="41"/>
        <end position="61"/>
    </location>
</feature>
<evidence type="ECO:0000313" key="4">
    <source>
        <dbReference type="Proteomes" id="UP000715441"/>
    </source>
</evidence>
<sequence length="242" mass="24951">MTFPSGGPGYPQQGGGPQPNPQAPGTGGFPQQQAPGATLSVANLTVLMALGVTLLGLVNYFLGYSEESAGADMPILLLLAGGLLAALRVLPKGPKVLPFAALLSVLGALDSILVVVRVPSGGEVPGVVTVILILGILQALVAVATLLFDHGVLKMPVSRPQPQYGQPVYGQPPQYAQPQQGPEKQGPQGTQFAQPVTPQSTVYAPQHGQFYQPQQPESGTQQQQQQQPGNPGTPPGGFGNKS</sequence>
<evidence type="ECO:0000313" key="3">
    <source>
        <dbReference type="EMBL" id="NKQ59418.1"/>
    </source>
</evidence>
<feature type="transmembrane region" description="Helical" evidence="2">
    <location>
        <begin position="97"/>
        <end position="118"/>
    </location>
</feature>
<feature type="transmembrane region" description="Helical" evidence="2">
    <location>
        <begin position="124"/>
        <end position="148"/>
    </location>
</feature>
<feature type="compositionally biased region" description="Low complexity" evidence="1">
    <location>
        <begin position="163"/>
        <end position="191"/>
    </location>
</feature>
<evidence type="ECO:0000256" key="1">
    <source>
        <dbReference type="SAM" id="MobiDB-lite"/>
    </source>
</evidence>
<comment type="caution">
    <text evidence="3">The sequence shown here is derived from an EMBL/GenBank/DDBJ whole genome shotgun (WGS) entry which is preliminary data.</text>
</comment>
<evidence type="ECO:0000256" key="2">
    <source>
        <dbReference type="SAM" id="Phobius"/>
    </source>
</evidence>
<feature type="transmembrane region" description="Helical" evidence="2">
    <location>
        <begin position="73"/>
        <end position="90"/>
    </location>
</feature>
<dbReference type="EMBL" id="JAAXLS010000101">
    <property type="protein sequence ID" value="NKQ59418.1"/>
    <property type="molecule type" value="Genomic_DNA"/>
</dbReference>